<accession>A0ABV6B6Q3</accession>
<organism evidence="2 3">
    <name type="scientific">Deinococcus oregonensis</name>
    <dbReference type="NCBI Taxonomy" id="1805970"/>
    <lineage>
        <taxon>Bacteria</taxon>
        <taxon>Thermotogati</taxon>
        <taxon>Deinococcota</taxon>
        <taxon>Deinococci</taxon>
        <taxon>Deinococcales</taxon>
        <taxon>Deinococcaceae</taxon>
        <taxon>Deinococcus</taxon>
    </lineage>
</organism>
<reference evidence="2 3" key="1">
    <citation type="submission" date="2024-09" db="EMBL/GenBank/DDBJ databases">
        <authorList>
            <person name="Sun Q."/>
            <person name="Mori K."/>
        </authorList>
    </citation>
    <scope>NUCLEOTIDE SEQUENCE [LARGE SCALE GENOMIC DNA]</scope>
    <source>
        <strain evidence="2 3">JCM 13503</strain>
    </source>
</reference>
<dbReference type="EMBL" id="JBHLYR010000091">
    <property type="protein sequence ID" value="MFB9995448.1"/>
    <property type="molecule type" value="Genomic_DNA"/>
</dbReference>
<feature type="transmembrane region" description="Helical" evidence="1">
    <location>
        <begin position="183"/>
        <end position="202"/>
    </location>
</feature>
<sequence>MTTESAVVHGSLPVTDSRALSLLTTEHFALQGLRSSTIADSSSRASLYLASISGTLVALSLLGNAAQLGAPFVIAALIITPTLIFLGLATFARVLQSALEDSFYAMGINRIRHLYLELVPEFRPYFLQSEHDDIWGVLANMGSSRGGPGQMLLTTAGAVGTINSVLIGSFAAGLALALSTLTLTASVVLGLLVFVLSAGLHYRYQQRAWWALTQRHPALFPSEAVMAKPVAGQ</sequence>
<feature type="transmembrane region" description="Helical" evidence="1">
    <location>
        <begin position="151"/>
        <end position="177"/>
    </location>
</feature>
<keyword evidence="1" id="KW-0472">Membrane</keyword>
<evidence type="ECO:0000256" key="1">
    <source>
        <dbReference type="SAM" id="Phobius"/>
    </source>
</evidence>
<keyword evidence="3" id="KW-1185">Reference proteome</keyword>
<keyword evidence="1" id="KW-1133">Transmembrane helix</keyword>
<feature type="transmembrane region" description="Helical" evidence="1">
    <location>
        <begin position="45"/>
        <end position="66"/>
    </location>
</feature>
<proteinExistence type="predicted"/>
<evidence type="ECO:0008006" key="4">
    <source>
        <dbReference type="Google" id="ProtNLM"/>
    </source>
</evidence>
<evidence type="ECO:0000313" key="3">
    <source>
        <dbReference type="Proteomes" id="UP001589733"/>
    </source>
</evidence>
<name>A0ABV6B6Q3_9DEIO</name>
<protein>
    <recommendedName>
        <fullName evidence="4">ABC transmembrane type-1 domain-containing protein</fullName>
    </recommendedName>
</protein>
<evidence type="ECO:0000313" key="2">
    <source>
        <dbReference type="EMBL" id="MFB9995448.1"/>
    </source>
</evidence>
<comment type="caution">
    <text evidence="2">The sequence shown here is derived from an EMBL/GenBank/DDBJ whole genome shotgun (WGS) entry which is preliminary data.</text>
</comment>
<keyword evidence="1" id="KW-0812">Transmembrane</keyword>
<dbReference type="RefSeq" id="WP_380017393.1">
    <property type="nucleotide sequence ID" value="NZ_JBHLYR010000091.1"/>
</dbReference>
<gene>
    <name evidence="2" type="ORF">ACFFLM_26280</name>
</gene>
<feature type="transmembrane region" description="Helical" evidence="1">
    <location>
        <begin position="72"/>
        <end position="95"/>
    </location>
</feature>
<dbReference type="Proteomes" id="UP001589733">
    <property type="component" value="Unassembled WGS sequence"/>
</dbReference>